<dbReference type="EMBL" id="RKMK01000009">
    <property type="protein sequence ID" value="RXG98664.1"/>
    <property type="molecule type" value="Genomic_DNA"/>
</dbReference>
<proteinExistence type="predicted"/>
<dbReference type="AlphaFoldDB" id="A0A4Q0QQN2"/>
<comment type="caution">
    <text evidence="1">The sequence shown here is derived from an EMBL/GenBank/DDBJ whole genome shotgun (WGS) entry which is preliminary data.</text>
</comment>
<protein>
    <submittedName>
        <fullName evidence="1">Uncharacterized protein</fullName>
    </submittedName>
</protein>
<organism evidence="1 2">
    <name type="scientific">Bradyrhizobium zhanjiangense</name>
    <dbReference type="NCBI Taxonomy" id="1325107"/>
    <lineage>
        <taxon>Bacteria</taxon>
        <taxon>Pseudomonadati</taxon>
        <taxon>Pseudomonadota</taxon>
        <taxon>Alphaproteobacteria</taxon>
        <taxon>Hyphomicrobiales</taxon>
        <taxon>Nitrobacteraceae</taxon>
        <taxon>Bradyrhizobium</taxon>
    </lineage>
</organism>
<evidence type="ECO:0000313" key="1">
    <source>
        <dbReference type="EMBL" id="RXG98664.1"/>
    </source>
</evidence>
<evidence type="ECO:0000313" key="2">
    <source>
        <dbReference type="Proteomes" id="UP000290174"/>
    </source>
</evidence>
<name>A0A4Q0QQN2_9BRAD</name>
<sequence>MRAQRSNPESLRSDSLDCFVARAPRNDAGGYRSPVARMERSAIRGRLHVRSNPGLRFAPSGLRTYVGTSIPPRRESAPRCP</sequence>
<dbReference type="Proteomes" id="UP000290174">
    <property type="component" value="Unassembled WGS sequence"/>
</dbReference>
<gene>
    <name evidence="1" type="ORF">EAS61_12645</name>
</gene>
<reference evidence="1 2" key="1">
    <citation type="submission" date="2018-11" db="EMBL/GenBank/DDBJ databases">
        <title>Bradyrhizobium sp. nov., isolated from effective nodules of peanut in China.</title>
        <authorList>
            <person name="Li Y."/>
        </authorList>
    </citation>
    <scope>NUCLEOTIDE SEQUENCE [LARGE SCALE GENOMIC DNA]</scope>
    <source>
        <strain evidence="1 2">CCBAU 51770</strain>
    </source>
</reference>
<accession>A0A4Q0QQN2</accession>